<dbReference type="PROSITE" id="PS50209">
    <property type="entry name" value="CARD"/>
    <property type="match status" value="1"/>
</dbReference>
<dbReference type="InterPro" id="IPR011029">
    <property type="entry name" value="DEATH-like_dom_sf"/>
</dbReference>
<evidence type="ECO:0000313" key="3">
    <source>
        <dbReference type="WBParaSite" id="PSAMB.scaffold297size58470.g4302.t1"/>
    </source>
</evidence>
<evidence type="ECO:0000259" key="1">
    <source>
        <dbReference type="PROSITE" id="PS50209"/>
    </source>
</evidence>
<dbReference type="GO" id="GO:0042981">
    <property type="term" value="P:regulation of apoptotic process"/>
    <property type="evidence" value="ECO:0007669"/>
    <property type="project" value="InterPro"/>
</dbReference>
<dbReference type="InterPro" id="IPR001315">
    <property type="entry name" value="CARD"/>
</dbReference>
<dbReference type="Pfam" id="PF00619">
    <property type="entry name" value="CARD"/>
    <property type="match status" value="1"/>
</dbReference>
<dbReference type="Proteomes" id="UP000887566">
    <property type="component" value="Unplaced"/>
</dbReference>
<name>A0A914W3H1_9BILA</name>
<feature type="domain" description="CARD" evidence="1">
    <location>
        <begin position="10"/>
        <end position="70"/>
    </location>
</feature>
<organism evidence="2 3">
    <name type="scientific">Plectus sambesii</name>
    <dbReference type="NCBI Taxonomy" id="2011161"/>
    <lineage>
        <taxon>Eukaryota</taxon>
        <taxon>Metazoa</taxon>
        <taxon>Ecdysozoa</taxon>
        <taxon>Nematoda</taxon>
        <taxon>Chromadorea</taxon>
        <taxon>Plectida</taxon>
        <taxon>Plectina</taxon>
        <taxon>Plectoidea</taxon>
        <taxon>Plectidae</taxon>
        <taxon>Plectus</taxon>
    </lineage>
</organism>
<protein>
    <submittedName>
        <fullName evidence="3">CARD domain-containing protein</fullName>
    </submittedName>
</protein>
<dbReference type="AlphaFoldDB" id="A0A914W3H1"/>
<reference evidence="3" key="1">
    <citation type="submission" date="2022-11" db="UniProtKB">
        <authorList>
            <consortium name="WormBaseParasite"/>
        </authorList>
    </citation>
    <scope>IDENTIFICATION</scope>
</reference>
<proteinExistence type="predicted"/>
<dbReference type="SUPFAM" id="SSF47986">
    <property type="entry name" value="DEATH domain"/>
    <property type="match status" value="1"/>
</dbReference>
<accession>A0A914W3H1</accession>
<sequence length="83" mass="9334">MAAKEVSIRLESKRIITHAEAVEIRAATSYDANQKLVDLMMKRGLDAFLSFITALEETGQQRLAEILRASHVKTNERPSSFQT</sequence>
<evidence type="ECO:0000313" key="2">
    <source>
        <dbReference type="Proteomes" id="UP000887566"/>
    </source>
</evidence>
<dbReference type="WBParaSite" id="PSAMB.scaffold297size58470.g4302.t1">
    <property type="protein sequence ID" value="PSAMB.scaffold297size58470.g4302.t1"/>
    <property type="gene ID" value="PSAMB.scaffold297size58470.g4302"/>
</dbReference>
<dbReference type="CDD" id="cd01671">
    <property type="entry name" value="CARD"/>
    <property type="match status" value="1"/>
</dbReference>
<keyword evidence="2" id="KW-1185">Reference proteome</keyword>
<dbReference type="Gene3D" id="1.10.533.10">
    <property type="entry name" value="Death Domain, Fas"/>
    <property type="match status" value="1"/>
</dbReference>